<name>A0ABS9DQR7_9PROT</name>
<proteinExistence type="predicted"/>
<reference evidence="1 2" key="1">
    <citation type="submission" date="2022-01" db="EMBL/GenBank/DDBJ databases">
        <authorList>
            <person name="Won M."/>
            <person name="Kim S.-J."/>
            <person name="Kwon S.-W."/>
        </authorList>
    </citation>
    <scope>NUCLEOTIDE SEQUENCE [LARGE SCALE GENOMIC DNA]</scope>
    <source>
        <strain evidence="1 2">KCTC 23505</strain>
    </source>
</reference>
<evidence type="ECO:0000313" key="1">
    <source>
        <dbReference type="EMBL" id="MCF3945098.1"/>
    </source>
</evidence>
<dbReference type="PIRSF" id="PIRSF034110">
    <property type="entry name" value="DUF1203"/>
    <property type="match status" value="1"/>
</dbReference>
<dbReference type="RefSeq" id="WP_235702339.1">
    <property type="nucleotide sequence ID" value="NZ_JAKGBZ010000001.1"/>
</dbReference>
<dbReference type="InterPro" id="IPR009593">
    <property type="entry name" value="DUF1203"/>
</dbReference>
<gene>
    <name evidence="1" type="ORF">L2A60_00150</name>
</gene>
<organism evidence="1 2">
    <name type="scientific">Acidiphilium iwatense</name>
    <dbReference type="NCBI Taxonomy" id="768198"/>
    <lineage>
        <taxon>Bacteria</taxon>
        <taxon>Pseudomonadati</taxon>
        <taxon>Pseudomonadota</taxon>
        <taxon>Alphaproteobacteria</taxon>
        <taxon>Acetobacterales</taxon>
        <taxon>Acidocellaceae</taxon>
        <taxon>Acidiphilium</taxon>
    </lineage>
</organism>
<keyword evidence="2" id="KW-1185">Reference proteome</keyword>
<dbReference type="Proteomes" id="UP001521209">
    <property type="component" value="Unassembled WGS sequence"/>
</dbReference>
<evidence type="ECO:0000313" key="2">
    <source>
        <dbReference type="Proteomes" id="UP001521209"/>
    </source>
</evidence>
<accession>A0ABS9DQR7</accession>
<dbReference type="Pfam" id="PF06718">
    <property type="entry name" value="DUF1203"/>
    <property type="match status" value="1"/>
</dbReference>
<comment type="caution">
    <text evidence="1">The sequence shown here is derived from an EMBL/GenBank/DDBJ whole genome shotgun (WGS) entry which is preliminary data.</text>
</comment>
<protein>
    <submittedName>
        <fullName evidence="1">DUF1203 domain-containing protein</fullName>
    </submittedName>
</protein>
<dbReference type="EMBL" id="JAKGBZ010000001">
    <property type="protein sequence ID" value="MCF3945098.1"/>
    <property type="molecule type" value="Genomic_DNA"/>
</dbReference>
<sequence>MSFRITGLPASPFSHLFGLPDAELAGFDAARYTVDETPGFPDRIELRDGVPGETVILVNYEHLPARTPYRSRHAVFVLEGATQSYDRVDEVPNALRGRVLSLRGFDDRDMIVDADLVDGADVERLIERLFADARIRYIHAHYAKRGCYACRIGRE</sequence>